<dbReference type="SUPFAM" id="SSF52343">
    <property type="entry name" value="Ferredoxin reductase-like, C-terminal NADP-linked domain"/>
    <property type="match status" value="1"/>
</dbReference>
<dbReference type="FunFam" id="3.40.50.80:FF:000009">
    <property type="entry name" value="NADH-cytochrome b5 reductase"/>
    <property type="match status" value="1"/>
</dbReference>
<keyword evidence="8" id="KW-0472">Membrane</keyword>
<dbReference type="InterPro" id="IPR039261">
    <property type="entry name" value="FNR_nucleotide-bd"/>
</dbReference>
<dbReference type="PRINTS" id="PR00406">
    <property type="entry name" value="CYTB5RDTASE"/>
</dbReference>
<evidence type="ECO:0000313" key="12">
    <source>
        <dbReference type="Proteomes" id="UP000076881"/>
    </source>
</evidence>
<reference evidence="11 12" key="1">
    <citation type="journal article" date="2016" name="Genome Biol. Evol.">
        <title>Divergent and convergent evolution of fungal pathogenicity.</title>
        <authorList>
            <person name="Shang Y."/>
            <person name="Xiao G."/>
            <person name="Zheng P."/>
            <person name="Cen K."/>
            <person name="Zhan S."/>
            <person name="Wang C."/>
        </authorList>
    </citation>
    <scope>NUCLEOTIDE SEQUENCE [LARGE SCALE GENOMIC DNA]</scope>
    <source>
        <strain evidence="11 12">RCEF 1005</strain>
    </source>
</reference>
<dbReference type="InterPro" id="IPR017938">
    <property type="entry name" value="Riboflavin_synthase-like_b-brl"/>
</dbReference>
<dbReference type="InterPro" id="IPR017927">
    <property type="entry name" value="FAD-bd_FR_type"/>
</dbReference>
<dbReference type="InterPro" id="IPR001834">
    <property type="entry name" value="CBR-like"/>
</dbReference>
<comment type="caution">
    <text evidence="11">The sequence shown here is derived from an EMBL/GenBank/DDBJ whole genome shotgun (WGS) entry which is preliminary data.</text>
</comment>
<evidence type="ECO:0000256" key="5">
    <source>
        <dbReference type="ARBA" id="ARBA00022827"/>
    </source>
</evidence>
<feature type="binding site" evidence="9">
    <location>
        <position position="113"/>
    </location>
    <ligand>
        <name>FAD</name>
        <dbReference type="ChEBI" id="CHEBI:57692"/>
    </ligand>
</feature>
<evidence type="ECO:0000256" key="4">
    <source>
        <dbReference type="ARBA" id="ARBA00022630"/>
    </source>
</evidence>
<evidence type="ECO:0000256" key="7">
    <source>
        <dbReference type="ARBA" id="ARBA00023027"/>
    </source>
</evidence>
<gene>
    <name evidence="11" type="ORF">LEL_05697</name>
</gene>
<feature type="binding site" evidence="9">
    <location>
        <position position="111"/>
    </location>
    <ligand>
        <name>FAD</name>
        <dbReference type="ChEBI" id="CHEBI:57692"/>
    </ligand>
</feature>
<feature type="domain" description="FAD-binding FR-type" evidence="10">
    <location>
        <begin position="57"/>
        <end position="162"/>
    </location>
</feature>
<keyword evidence="7" id="KW-0520">NAD</keyword>
<dbReference type="PANTHER" id="PTHR19370:SF101">
    <property type="entry name" value="NADH-CYTOCHROME B5 REDUCTASE"/>
    <property type="match status" value="1"/>
</dbReference>
<comment type="subcellular location">
    <subcellularLocation>
        <location evidence="2">Membrane</location>
    </subcellularLocation>
</comment>
<evidence type="ECO:0000256" key="1">
    <source>
        <dbReference type="ARBA" id="ARBA00001974"/>
    </source>
</evidence>
<dbReference type="Pfam" id="PF00970">
    <property type="entry name" value="FAD_binding_6"/>
    <property type="match status" value="1"/>
</dbReference>
<dbReference type="Proteomes" id="UP000076881">
    <property type="component" value="Unassembled WGS sequence"/>
</dbReference>
<dbReference type="InterPro" id="IPR001433">
    <property type="entry name" value="OxRdtase_FAD/NAD-bd"/>
</dbReference>
<evidence type="ECO:0000259" key="10">
    <source>
        <dbReference type="PROSITE" id="PS51384"/>
    </source>
</evidence>
<dbReference type="STRING" id="1081108.A0A168G4G8"/>
<feature type="binding site" evidence="9">
    <location>
        <position position="138"/>
    </location>
    <ligand>
        <name>FAD</name>
        <dbReference type="ChEBI" id="CHEBI:57692"/>
    </ligand>
</feature>
<keyword evidence="5 9" id="KW-0274">FAD</keyword>
<accession>A0A168G4G8</accession>
<dbReference type="GO" id="GO:0016020">
    <property type="term" value="C:membrane"/>
    <property type="evidence" value="ECO:0007669"/>
    <property type="project" value="UniProtKB-SubCell"/>
</dbReference>
<dbReference type="InterPro" id="IPR008333">
    <property type="entry name" value="Cbr1-like_FAD-bd_dom"/>
</dbReference>
<dbReference type="SUPFAM" id="SSF63380">
    <property type="entry name" value="Riboflavin synthase domain-like"/>
    <property type="match status" value="1"/>
</dbReference>
<feature type="binding site" evidence="9">
    <location>
        <position position="179"/>
    </location>
    <ligand>
        <name>FAD</name>
        <dbReference type="ChEBI" id="CHEBI:57692"/>
    </ligand>
</feature>
<keyword evidence="4 9" id="KW-0285">Flavoprotein</keyword>
<proteinExistence type="inferred from homology"/>
<comment type="similarity">
    <text evidence="3">Belongs to the flavoprotein pyridine nucleotide cytochrome reductase family.</text>
</comment>
<dbReference type="PANTHER" id="PTHR19370">
    <property type="entry name" value="NADH-CYTOCHROME B5 REDUCTASE"/>
    <property type="match status" value="1"/>
</dbReference>
<dbReference type="Gene3D" id="2.40.30.10">
    <property type="entry name" value="Translation factors"/>
    <property type="match status" value="1"/>
</dbReference>
<evidence type="ECO:0000313" key="11">
    <source>
        <dbReference type="EMBL" id="OAA76013.1"/>
    </source>
</evidence>
<feature type="binding site" evidence="9">
    <location>
        <position position="136"/>
    </location>
    <ligand>
        <name>FAD</name>
        <dbReference type="ChEBI" id="CHEBI:57692"/>
    </ligand>
</feature>
<dbReference type="PROSITE" id="PS51384">
    <property type="entry name" value="FAD_FR"/>
    <property type="match status" value="1"/>
</dbReference>
<keyword evidence="12" id="KW-1185">Reference proteome</keyword>
<evidence type="ECO:0000256" key="3">
    <source>
        <dbReference type="ARBA" id="ARBA00006105"/>
    </source>
</evidence>
<name>A0A168G4G8_CORDF</name>
<organism evidence="11 12">
    <name type="scientific">Akanthomyces lecanii RCEF 1005</name>
    <dbReference type="NCBI Taxonomy" id="1081108"/>
    <lineage>
        <taxon>Eukaryota</taxon>
        <taxon>Fungi</taxon>
        <taxon>Dikarya</taxon>
        <taxon>Ascomycota</taxon>
        <taxon>Pezizomycotina</taxon>
        <taxon>Sordariomycetes</taxon>
        <taxon>Hypocreomycetidae</taxon>
        <taxon>Hypocreales</taxon>
        <taxon>Cordycipitaceae</taxon>
        <taxon>Akanthomyces</taxon>
        <taxon>Cordyceps confragosa</taxon>
    </lineage>
</organism>
<dbReference type="Pfam" id="PF00175">
    <property type="entry name" value="NAD_binding_1"/>
    <property type="match status" value="1"/>
</dbReference>
<evidence type="ECO:0000256" key="6">
    <source>
        <dbReference type="ARBA" id="ARBA00023002"/>
    </source>
</evidence>
<evidence type="ECO:0000256" key="8">
    <source>
        <dbReference type="ARBA" id="ARBA00023136"/>
    </source>
</evidence>
<comment type="cofactor">
    <cofactor evidence="1 9">
        <name>FAD</name>
        <dbReference type="ChEBI" id="CHEBI:57692"/>
    </cofactor>
</comment>
<feature type="binding site" evidence="9">
    <location>
        <position position="130"/>
    </location>
    <ligand>
        <name>FAD</name>
        <dbReference type="ChEBI" id="CHEBI:57692"/>
    </ligand>
</feature>
<dbReference type="GO" id="GO:0006696">
    <property type="term" value="P:ergosterol biosynthetic process"/>
    <property type="evidence" value="ECO:0007669"/>
    <property type="project" value="TreeGrafter"/>
</dbReference>
<dbReference type="CDD" id="cd06183">
    <property type="entry name" value="cyt_b5_reduct_like"/>
    <property type="match status" value="1"/>
</dbReference>
<evidence type="ECO:0000256" key="9">
    <source>
        <dbReference type="PIRSR" id="PIRSR601834-1"/>
    </source>
</evidence>
<evidence type="ECO:0000256" key="2">
    <source>
        <dbReference type="ARBA" id="ARBA00004370"/>
    </source>
</evidence>
<dbReference type="AlphaFoldDB" id="A0A168G4G8"/>
<feature type="binding site" evidence="9">
    <location>
        <position position="128"/>
    </location>
    <ligand>
        <name>FAD</name>
        <dbReference type="ChEBI" id="CHEBI:57692"/>
    </ligand>
</feature>
<protein>
    <submittedName>
        <fullName evidence="11">Oxidoreductase FAD/NAD(P)-binding protein</fullName>
    </submittedName>
</protein>
<dbReference type="Gene3D" id="3.40.50.80">
    <property type="entry name" value="Nucleotide-binding domain of ferredoxin-NADP reductase (FNR) module"/>
    <property type="match status" value="1"/>
</dbReference>
<dbReference type="GO" id="GO:0004128">
    <property type="term" value="F:cytochrome-b5 reductase activity, acting on NAD(P)H"/>
    <property type="evidence" value="ECO:0007669"/>
    <property type="project" value="TreeGrafter"/>
</dbReference>
<dbReference type="EMBL" id="AZHF01000004">
    <property type="protein sequence ID" value="OAA76013.1"/>
    <property type="molecule type" value="Genomic_DNA"/>
</dbReference>
<sequence>MLSSIITRARPTATIAKLAGGVFVAGFAAKYTMGMAHAESPQPPSPPPNKVFGRAGPALVSLVLEDAEMVNHNTRRLRFRFEDKEAVSGLPLTSALLTYAWPKGSWTPVLRPYTPITPADETGHLDLLVKQYPDGKSSTHLHGLQPGQTLFFVAPLAGHRWQANSYKHVTLIAGGAGITPIYQLARGILDNPADKTAVTVVFGVNSDRDVLFQKEFDAYQARFPGRFRAVYTVSEPVEDSPHRKGRVTRELLEEVAPRPGPENMVFVSGPPGMETALVGSRTEKGMLEKYGYSKAQIYKF</sequence>
<keyword evidence="6" id="KW-0560">Oxidoreductase</keyword>
<dbReference type="OrthoDB" id="432685at2759"/>
<feature type="binding site" evidence="9">
    <location>
        <position position="112"/>
    </location>
    <ligand>
        <name>FAD</name>
        <dbReference type="ChEBI" id="CHEBI:57692"/>
    </ligand>
</feature>